<evidence type="ECO:0000256" key="2">
    <source>
        <dbReference type="ARBA" id="ARBA00022650"/>
    </source>
</evidence>
<dbReference type="GO" id="GO:0003723">
    <property type="term" value="F:RNA binding"/>
    <property type="evidence" value="ECO:0007669"/>
    <property type="project" value="InterPro"/>
</dbReference>
<feature type="region of interest" description="Disordered" evidence="7">
    <location>
        <begin position="377"/>
        <end position="423"/>
    </location>
</feature>
<dbReference type="InterPro" id="IPR036974">
    <property type="entry name" value="PUA_sf"/>
</dbReference>
<dbReference type="GO" id="GO:0004349">
    <property type="term" value="F:glutamate 5-kinase activity"/>
    <property type="evidence" value="ECO:0007669"/>
    <property type="project" value="InterPro"/>
</dbReference>
<evidence type="ECO:0000259" key="8">
    <source>
        <dbReference type="SMART" id="SM00359"/>
    </source>
</evidence>
<dbReference type="SUPFAM" id="SSF88697">
    <property type="entry name" value="PUA domain-like"/>
    <property type="match status" value="1"/>
</dbReference>
<evidence type="ECO:0000256" key="3">
    <source>
        <dbReference type="ARBA" id="ARBA00022679"/>
    </source>
</evidence>
<protein>
    <submittedName>
        <fullName evidence="9">Glutamate 5-kinase</fullName>
    </submittedName>
</protein>
<keyword evidence="10" id="KW-1185">Reference proteome</keyword>
<dbReference type="Pfam" id="PF01472">
    <property type="entry name" value="PUA"/>
    <property type="match status" value="1"/>
</dbReference>
<evidence type="ECO:0000256" key="7">
    <source>
        <dbReference type="SAM" id="MobiDB-lite"/>
    </source>
</evidence>
<dbReference type="EMBL" id="SNSC02000006">
    <property type="protein sequence ID" value="TID23784.1"/>
    <property type="molecule type" value="Genomic_DNA"/>
</dbReference>
<dbReference type="SMART" id="SM00359">
    <property type="entry name" value="PUA"/>
    <property type="match status" value="1"/>
</dbReference>
<feature type="domain" description="PUA" evidence="8">
    <location>
        <begin position="331"/>
        <end position="474"/>
    </location>
</feature>
<dbReference type="Pfam" id="PF00696">
    <property type="entry name" value="AA_kinase"/>
    <property type="match status" value="1"/>
</dbReference>
<proteinExistence type="inferred from homology"/>
<dbReference type="GO" id="GO:0005524">
    <property type="term" value="F:ATP binding"/>
    <property type="evidence" value="ECO:0007669"/>
    <property type="project" value="UniProtKB-KW"/>
</dbReference>
<dbReference type="InterPro" id="IPR005715">
    <property type="entry name" value="Glu_5kinase/COase_Synthase"/>
</dbReference>
<dbReference type="PANTHER" id="PTHR43654:SF3">
    <property type="entry name" value="GLUTAMATE 5-KINASE"/>
    <property type="match status" value="1"/>
</dbReference>
<dbReference type="PROSITE" id="PS00902">
    <property type="entry name" value="GLUTAMATE_5_KINASE"/>
    <property type="match status" value="1"/>
</dbReference>
<dbReference type="NCBIfam" id="TIGR01027">
    <property type="entry name" value="proB"/>
    <property type="match status" value="1"/>
</dbReference>
<dbReference type="PRINTS" id="PR00474">
    <property type="entry name" value="GLU5KINASE"/>
</dbReference>
<evidence type="ECO:0000256" key="1">
    <source>
        <dbReference type="ARBA" id="ARBA00022605"/>
    </source>
</evidence>
<dbReference type="Gene3D" id="3.40.1160.10">
    <property type="entry name" value="Acetylglutamate kinase-like"/>
    <property type="match status" value="2"/>
</dbReference>
<dbReference type="InterPro" id="IPR001048">
    <property type="entry name" value="Asp/Glu/Uridylate_kinase"/>
</dbReference>
<evidence type="ECO:0000256" key="4">
    <source>
        <dbReference type="ARBA" id="ARBA00022741"/>
    </source>
</evidence>
<dbReference type="CDD" id="cd04242">
    <property type="entry name" value="AAK_G5K_ProB"/>
    <property type="match status" value="1"/>
</dbReference>
<keyword evidence="2" id="KW-0641">Proline biosynthesis</keyword>
<dbReference type="HAMAP" id="MF_00456">
    <property type="entry name" value="ProB"/>
    <property type="match status" value="1"/>
</dbReference>
<gene>
    <name evidence="9" type="ORF">E6O75_ATG03420</name>
</gene>
<evidence type="ECO:0000313" key="9">
    <source>
        <dbReference type="EMBL" id="TID23784.1"/>
    </source>
</evidence>
<dbReference type="InterPro" id="IPR036393">
    <property type="entry name" value="AceGlu_kinase-like_sf"/>
</dbReference>
<organism evidence="9 10">
    <name type="scientific">Venturia nashicola</name>
    <dbReference type="NCBI Taxonomy" id="86259"/>
    <lineage>
        <taxon>Eukaryota</taxon>
        <taxon>Fungi</taxon>
        <taxon>Dikarya</taxon>
        <taxon>Ascomycota</taxon>
        <taxon>Pezizomycotina</taxon>
        <taxon>Dothideomycetes</taxon>
        <taxon>Pleosporomycetidae</taxon>
        <taxon>Venturiales</taxon>
        <taxon>Venturiaceae</taxon>
        <taxon>Venturia</taxon>
    </lineage>
</organism>
<dbReference type="STRING" id="86259.A0A4Z1PNG4"/>
<keyword evidence="3" id="KW-0808">Transferase</keyword>
<keyword evidence="1" id="KW-0028">Amino-acid biosynthesis</keyword>
<dbReference type="InterPro" id="IPR002478">
    <property type="entry name" value="PUA"/>
</dbReference>
<dbReference type="PROSITE" id="PS50890">
    <property type="entry name" value="PUA"/>
    <property type="match status" value="1"/>
</dbReference>
<dbReference type="InterPro" id="IPR015947">
    <property type="entry name" value="PUA-like_sf"/>
</dbReference>
<dbReference type="InterPro" id="IPR041739">
    <property type="entry name" value="G5K_ProB"/>
</dbReference>
<dbReference type="Gene3D" id="2.30.130.10">
    <property type="entry name" value="PUA domain"/>
    <property type="match status" value="1"/>
</dbReference>
<dbReference type="AlphaFoldDB" id="A0A4Z1PNG4"/>
<reference evidence="9 10" key="1">
    <citation type="submission" date="2019-04" db="EMBL/GenBank/DDBJ databases">
        <title>High contiguity whole genome sequence and gene annotation resource for two Venturia nashicola isolates.</title>
        <authorList>
            <person name="Prokchorchik M."/>
            <person name="Won K."/>
            <person name="Lee Y."/>
            <person name="Choi E.D."/>
            <person name="Segonzac C."/>
            <person name="Sohn K.H."/>
        </authorList>
    </citation>
    <scope>NUCLEOTIDE SEQUENCE [LARGE SCALE GENOMIC DNA]</scope>
    <source>
        <strain evidence="9 10">PRI2</strain>
    </source>
</reference>
<dbReference type="GO" id="GO:0005829">
    <property type="term" value="C:cytosol"/>
    <property type="evidence" value="ECO:0007669"/>
    <property type="project" value="TreeGrafter"/>
</dbReference>
<keyword evidence="4" id="KW-0547">Nucleotide-binding</keyword>
<keyword evidence="6" id="KW-0067">ATP-binding</keyword>
<comment type="caution">
    <text evidence="9">The sequence shown here is derived from an EMBL/GenBank/DDBJ whole genome shotgun (WGS) entry which is preliminary data.</text>
</comment>
<dbReference type="CDD" id="cd21157">
    <property type="entry name" value="PUA_G5K"/>
    <property type="match status" value="1"/>
</dbReference>
<name>A0A4Z1PNG4_9PEZI</name>
<dbReference type="GO" id="GO:1901607">
    <property type="term" value="P:alpha-amino acid biosynthetic process"/>
    <property type="evidence" value="ECO:0007669"/>
    <property type="project" value="UniProtKB-ARBA"/>
</dbReference>
<dbReference type="FunFam" id="3.40.1160.10:FF:000020">
    <property type="entry name" value="Glutamate 5-kinase"/>
    <property type="match status" value="1"/>
</dbReference>
<dbReference type="InterPro" id="IPR001057">
    <property type="entry name" value="Glu/AcGlu_kinase"/>
</dbReference>
<keyword evidence="5 9" id="KW-0418">Kinase</keyword>
<sequence>MKKHLTIVIKLGTSSIVDETTHEPLLSILSVIVETAIKLQSQGHKVILVSSGAIGVGLRRMDMDKRPKHLPQIQALAAIGQCRLMSLWDGLFAHMRQPVAQILLTRNDIADRTQYLNAQNTFLALLEMGVIPIVNENDTLAVTEIKFGDNDTLSAITAGMVHADYLFLMTDVDCLYDKNPRTNPDAKPIEVVHDIADLTADVSSKGSALGTGGMGTKIVAARLATSAGVTTVITRSSRPGNIRDIVGYVEAQKAVQASQNASGTHTPTKLVAGMGNLSISSDQPMGTPMTTKSNLASEDFTLPPLHTRFLPDPHPIRDRYFWLLHGLAPHGTIYIDEGAHKALADKAGLLPSGVVDVEGSFAQQEAVRIMVVRRLPHSPSSKPTADAHASASERDHFEIISPTPSRGTPPPHRSRPSSTGISASTAGGWDALIAPVEVGRAIVNYSAVEIRRIKGLRATQIAWVLGYADSEYVALRENIAFLKMERSRPVSPALGQSMENAGTGIMSMSMESVGEEGSVVPR</sequence>
<dbReference type="SUPFAM" id="SSF53633">
    <property type="entry name" value="Carbamate kinase-like"/>
    <property type="match status" value="1"/>
</dbReference>
<evidence type="ECO:0000313" key="10">
    <source>
        <dbReference type="Proteomes" id="UP000298493"/>
    </source>
</evidence>
<evidence type="ECO:0000256" key="6">
    <source>
        <dbReference type="ARBA" id="ARBA00022840"/>
    </source>
</evidence>
<dbReference type="Proteomes" id="UP000298493">
    <property type="component" value="Unassembled WGS sequence"/>
</dbReference>
<dbReference type="InterPro" id="IPR019797">
    <property type="entry name" value="Glutamate_5-kinase_CS"/>
</dbReference>
<evidence type="ECO:0000256" key="5">
    <source>
        <dbReference type="ARBA" id="ARBA00022777"/>
    </source>
</evidence>
<accession>A0A4Z1PNG4</accession>
<dbReference type="PANTHER" id="PTHR43654">
    <property type="entry name" value="GLUTAMATE 5-KINASE"/>
    <property type="match status" value="1"/>
</dbReference>